<dbReference type="PANTHER" id="PTHR47293:SF75">
    <property type="entry name" value="MYROSINASE-BINDING PROTEIN 2"/>
    <property type="match status" value="1"/>
</dbReference>
<dbReference type="PANTHER" id="PTHR47293">
    <property type="entry name" value="JACALIN-RELATED LECTIN 3"/>
    <property type="match status" value="1"/>
</dbReference>
<name>A0A6D2HXW4_9BRAS</name>
<dbReference type="EMBL" id="CACVBM020000532">
    <property type="protein sequence ID" value="CAA7020255.1"/>
    <property type="molecule type" value="Genomic_DNA"/>
</dbReference>
<dbReference type="InterPro" id="IPR036404">
    <property type="entry name" value="Jacalin-like_lectin_dom_sf"/>
</dbReference>
<dbReference type="Pfam" id="PF01419">
    <property type="entry name" value="Jacalin"/>
    <property type="match status" value="4"/>
</dbReference>
<protein>
    <recommendedName>
        <fullName evidence="3">Jacalin-type lectin domain-containing protein</fullName>
    </recommendedName>
</protein>
<comment type="caution">
    <text evidence="4">The sequence shown here is derived from an EMBL/GenBank/DDBJ whole genome shotgun (WGS) entry which is preliminary data.</text>
</comment>
<proteinExistence type="inferred from homology"/>
<keyword evidence="2" id="KW-0430">Lectin</keyword>
<dbReference type="SUPFAM" id="SSF51101">
    <property type="entry name" value="Mannose-binding lectins"/>
    <property type="match status" value="4"/>
</dbReference>
<feature type="domain" description="Jacalin-type lectin" evidence="3">
    <location>
        <begin position="146"/>
        <end position="290"/>
    </location>
</feature>
<dbReference type="InterPro" id="IPR001229">
    <property type="entry name" value="Jacalin-like_lectin_dom"/>
</dbReference>
<dbReference type="CDD" id="cd09612">
    <property type="entry name" value="Jacalin"/>
    <property type="match status" value="4"/>
</dbReference>
<sequence length="587" mass="64495">MALIVEPTSGKGGNEWDDGSDYENVTKIHVRGGLEGIQFIKFEYVKDGKMIVGQIHGVSGRGMTQTLEINHSDKEYLLSVEGQYDESTGVIQSIQFTTNKNISDILGLYDGTKFSLKETGKKIIGFHGFSEKHLNSLGAYFIKHPPIKSKTEGAENTGIVFDDGGDYDGVRKVYVRYDNTVIRQIKFDYDKAGKVEYGRGHGEDTGKHYEFNVDYPSEYLISVEGTYAITHPYGTKILRSLTFKTSKGRTSGVIGKPTGSFLLQSEGNAIVGFHGRHGGSLDGIGAYYTPLNSSPLEKKEAQGGKGGNHWDDGFGYESVTKIHVRGGLKGIQLIKFEYAKEGKTIVGPTHGVASRGFTQTFEINHSDEEYLLSVDGYYDESTGVIQSIQFTTNKNISEMMGFHDGTAFSLRATGKKIIGFHGFSEKNLNSLGAYFIKHPRIISEIGGAKTTGNVFDDGGDYDGITKVYVRYDNSVIRQIKIDYVKAGKVESREYGNNTEKHNEMQFKVDYPSEYITSVEGTYALTNPYQSDIIRSLTFKTSKGRTSGVMGKPTGSFMLHSEGNAIVGFHGRCGGSVDGIGVYYSSLA</sequence>
<evidence type="ECO:0000313" key="5">
    <source>
        <dbReference type="Proteomes" id="UP000467841"/>
    </source>
</evidence>
<evidence type="ECO:0000259" key="3">
    <source>
        <dbReference type="PROSITE" id="PS51752"/>
    </source>
</evidence>
<evidence type="ECO:0000256" key="2">
    <source>
        <dbReference type="ARBA" id="ARBA00022734"/>
    </source>
</evidence>
<evidence type="ECO:0000256" key="1">
    <source>
        <dbReference type="ARBA" id="ARBA00006568"/>
    </source>
</evidence>
<dbReference type="Gene3D" id="2.100.10.30">
    <property type="entry name" value="Jacalin-like lectin domain"/>
    <property type="match status" value="4"/>
</dbReference>
<comment type="similarity">
    <text evidence="1">Belongs to the jacalin lectin family.</text>
</comment>
<evidence type="ECO:0000313" key="4">
    <source>
        <dbReference type="EMBL" id="CAA7020255.1"/>
    </source>
</evidence>
<dbReference type="PROSITE" id="PS51752">
    <property type="entry name" value="JACALIN_LECTIN"/>
    <property type="match status" value="4"/>
</dbReference>
<dbReference type="SMART" id="SM00915">
    <property type="entry name" value="Jacalin"/>
    <property type="match status" value="4"/>
</dbReference>
<accession>A0A6D2HXW4</accession>
<keyword evidence="5" id="KW-1185">Reference proteome</keyword>
<feature type="domain" description="Jacalin-type lectin" evidence="3">
    <location>
        <begin position="2"/>
        <end position="143"/>
    </location>
</feature>
<reference evidence="4" key="1">
    <citation type="submission" date="2020-01" db="EMBL/GenBank/DDBJ databases">
        <authorList>
            <person name="Mishra B."/>
        </authorList>
    </citation>
    <scope>NUCLEOTIDE SEQUENCE [LARGE SCALE GENOMIC DNA]</scope>
</reference>
<dbReference type="InterPro" id="IPR033734">
    <property type="entry name" value="Jacalin-like_lectin_dom_plant"/>
</dbReference>
<feature type="domain" description="Jacalin-type lectin" evidence="3">
    <location>
        <begin position="296"/>
        <end position="437"/>
    </location>
</feature>
<dbReference type="Proteomes" id="UP000467841">
    <property type="component" value="Unassembled WGS sequence"/>
</dbReference>
<gene>
    <name evidence="4" type="ORF">MERR_LOCUS7490</name>
</gene>
<dbReference type="GO" id="GO:0030246">
    <property type="term" value="F:carbohydrate binding"/>
    <property type="evidence" value="ECO:0007669"/>
    <property type="project" value="UniProtKB-KW"/>
</dbReference>
<dbReference type="OrthoDB" id="4325201at2759"/>
<dbReference type="AlphaFoldDB" id="A0A6D2HXW4"/>
<dbReference type="FunFam" id="2.100.10.30:FF:000001">
    <property type="entry name" value="Jacalin-related lectin 33"/>
    <property type="match status" value="4"/>
</dbReference>
<feature type="domain" description="Jacalin-type lectin" evidence="3">
    <location>
        <begin position="439"/>
        <end position="585"/>
    </location>
</feature>
<organism evidence="4 5">
    <name type="scientific">Microthlaspi erraticum</name>
    <dbReference type="NCBI Taxonomy" id="1685480"/>
    <lineage>
        <taxon>Eukaryota</taxon>
        <taxon>Viridiplantae</taxon>
        <taxon>Streptophyta</taxon>
        <taxon>Embryophyta</taxon>
        <taxon>Tracheophyta</taxon>
        <taxon>Spermatophyta</taxon>
        <taxon>Magnoliopsida</taxon>
        <taxon>eudicotyledons</taxon>
        <taxon>Gunneridae</taxon>
        <taxon>Pentapetalae</taxon>
        <taxon>rosids</taxon>
        <taxon>malvids</taxon>
        <taxon>Brassicales</taxon>
        <taxon>Brassicaceae</taxon>
        <taxon>Coluteocarpeae</taxon>
        <taxon>Microthlaspi</taxon>
    </lineage>
</organism>